<keyword evidence="4" id="KW-1185">Reference proteome</keyword>
<feature type="non-terminal residue" evidence="3">
    <location>
        <position position="143"/>
    </location>
</feature>
<dbReference type="FunFam" id="1.10.238.10:FF:000003">
    <property type="entry name" value="Calmodulin A"/>
    <property type="match status" value="1"/>
</dbReference>
<dbReference type="SMART" id="SM00054">
    <property type="entry name" value="EFh"/>
    <property type="match status" value="2"/>
</dbReference>
<dbReference type="AlphaFoldDB" id="A0A1Y1V282"/>
<dbReference type="InterPro" id="IPR002048">
    <property type="entry name" value="EF_hand_dom"/>
</dbReference>
<keyword evidence="1" id="KW-0677">Repeat</keyword>
<sequence length="143" mass="16935">MTEVLSDNQIKKFKEVYKFFDKDNKNEISSLVYCDVVRTLGYIPKDSELEEIKSKHKDKLKMDDFIVIMGRKINNNNSEEEIKEAISIFEDGNGNLNEKEFIHCMKSFGKLLKQNDIDEFLEEFIRKENKISINDFKEKLIIQ</sequence>
<dbReference type="InterPro" id="IPR050403">
    <property type="entry name" value="Myosin_RLC"/>
</dbReference>
<reference evidence="3 4" key="2">
    <citation type="submission" date="2016-08" db="EMBL/GenBank/DDBJ databases">
        <title>Pervasive Adenine N6-methylation of Active Genes in Fungi.</title>
        <authorList>
            <consortium name="DOE Joint Genome Institute"/>
            <person name="Mondo S.J."/>
            <person name="Dannebaum R.O."/>
            <person name="Kuo R.C."/>
            <person name="Labutti K."/>
            <person name="Haridas S."/>
            <person name="Kuo A."/>
            <person name="Salamov A."/>
            <person name="Ahrendt S.R."/>
            <person name="Lipzen A."/>
            <person name="Sullivan W."/>
            <person name="Andreopoulos W.B."/>
            <person name="Clum A."/>
            <person name="Lindquist E."/>
            <person name="Daum C."/>
            <person name="Ramamoorthy G.K."/>
            <person name="Gryganskyi A."/>
            <person name="Culley D."/>
            <person name="Magnuson J.K."/>
            <person name="James T.Y."/>
            <person name="O'Malley M.A."/>
            <person name="Stajich J.E."/>
            <person name="Spatafora J.W."/>
            <person name="Visel A."/>
            <person name="Grigoriev I.V."/>
        </authorList>
    </citation>
    <scope>NUCLEOTIDE SEQUENCE [LARGE SCALE GENOMIC DNA]</scope>
    <source>
        <strain evidence="4">finn</strain>
    </source>
</reference>
<dbReference type="PROSITE" id="PS50222">
    <property type="entry name" value="EF_HAND_2"/>
    <property type="match status" value="2"/>
</dbReference>
<feature type="domain" description="EF-hand" evidence="2">
    <location>
        <begin position="77"/>
        <end position="111"/>
    </location>
</feature>
<gene>
    <name evidence="3" type="ORF">BCR36DRAFT_333024</name>
</gene>
<name>A0A1Y1V282_9FUNG</name>
<evidence type="ECO:0000259" key="2">
    <source>
        <dbReference type="PROSITE" id="PS50222"/>
    </source>
</evidence>
<dbReference type="Gene3D" id="1.10.238.10">
    <property type="entry name" value="EF-hand"/>
    <property type="match status" value="2"/>
</dbReference>
<proteinExistence type="predicted"/>
<dbReference type="EMBL" id="MCFH01000039">
    <property type="protein sequence ID" value="ORX45620.1"/>
    <property type="molecule type" value="Genomic_DNA"/>
</dbReference>
<accession>A0A1Y1V282</accession>
<dbReference type="STRING" id="1754191.A0A1Y1V282"/>
<dbReference type="PANTHER" id="PTHR23049">
    <property type="entry name" value="MYOSIN REGULATORY LIGHT CHAIN 2"/>
    <property type="match status" value="1"/>
</dbReference>
<feature type="domain" description="EF-hand" evidence="2">
    <location>
        <begin position="8"/>
        <end position="43"/>
    </location>
</feature>
<dbReference type="Proteomes" id="UP000193719">
    <property type="component" value="Unassembled WGS sequence"/>
</dbReference>
<dbReference type="InterPro" id="IPR011992">
    <property type="entry name" value="EF-hand-dom_pair"/>
</dbReference>
<comment type="caution">
    <text evidence="3">The sequence shown here is derived from an EMBL/GenBank/DDBJ whole genome shotgun (WGS) entry which is preliminary data.</text>
</comment>
<reference evidence="3 4" key="1">
    <citation type="submission" date="2016-08" db="EMBL/GenBank/DDBJ databases">
        <title>Genomes of anaerobic fungi encode conserved fungal cellulosomes for biomass hydrolysis.</title>
        <authorList>
            <consortium name="DOE Joint Genome Institute"/>
            <person name="Haitjema C.H."/>
            <person name="Gilmore S.P."/>
            <person name="Henske J.K."/>
            <person name="Solomon K.V."/>
            <person name="De Groot R."/>
            <person name="Kuo A."/>
            <person name="Mondo S.J."/>
            <person name="Salamov A.A."/>
            <person name="Labutti K."/>
            <person name="Zhao Z."/>
            <person name="Chiniquy J."/>
            <person name="Barry K."/>
            <person name="Brewer H.M."/>
            <person name="Purvine S.O."/>
            <person name="Wright A.T."/>
            <person name="Boxma B."/>
            <person name="Van Alen T."/>
            <person name="Hackstein J.H."/>
            <person name="Baker S.E."/>
            <person name="Grigoriev I.V."/>
            <person name="O'Malley M.A."/>
        </authorList>
    </citation>
    <scope>NUCLEOTIDE SEQUENCE [LARGE SCALE GENOMIC DNA]</scope>
    <source>
        <strain evidence="4">finn</strain>
    </source>
</reference>
<dbReference type="SUPFAM" id="SSF47473">
    <property type="entry name" value="EF-hand"/>
    <property type="match status" value="1"/>
</dbReference>
<organism evidence="3 4">
    <name type="scientific">Piromyces finnis</name>
    <dbReference type="NCBI Taxonomy" id="1754191"/>
    <lineage>
        <taxon>Eukaryota</taxon>
        <taxon>Fungi</taxon>
        <taxon>Fungi incertae sedis</taxon>
        <taxon>Chytridiomycota</taxon>
        <taxon>Chytridiomycota incertae sedis</taxon>
        <taxon>Neocallimastigomycetes</taxon>
        <taxon>Neocallimastigales</taxon>
        <taxon>Neocallimastigaceae</taxon>
        <taxon>Piromyces</taxon>
    </lineage>
</organism>
<dbReference type="OrthoDB" id="186625at2759"/>
<protein>
    <submittedName>
        <fullName evidence="3">EF-hand</fullName>
    </submittedName>
</protein>
<evidence type="ECO:0000313" key="3">
    <source>
        <dbReference type="EMBL" id="ORX45620.1"/>
    </source>
</evidence>
<evidence type="ECO:0000256" key="1">
    <source>
        <dbReference type="ARBA" id="ARBA00022737"/>
    </source>
</evidence>
<evidence type="ECO:0000313" key="4">
    <source>
        <dbReference type="Proteomes" id="UP000193719"/>
    </source>
</evidence>
<dbReference type="GO" id="GO:0005509">
    <property type="term" value="F:calcium ion binding"/>
    <property type="evidence" value="ECO:0007669"/>
    <property type="project" value="InterPro"/>
</dbReference>